<protein>
    <recommendedName>
        <fullName evidence="3">Mitochondrial chaperone BCS1-like ATPase lid domain-containing protein</fullName>
    </recommendedName>
</protein>
<dbReference type="KEGG" id="pbn:PADG_04608"/>
<dbReference type="InParanoid" id="C1GC86"/>
<dbReference type="Pfam" id="PF25426">
    <property type="entry name" value="AAA_lid_BCS1"/>
    <property type="match status" value="1"/>
</dbReference>
<keyword evidence="5" id="KW-1185">Reference proteome</keyword>
<dbReference type="GeneID" id="22583691"/>
<dbReference type="Proteomes" id="UP000001628">
    <property type="component" value="Unassembled WGS sequence"/>
</dbReference>
<keyword evidence="2" id="KW-0067">ATP-binding</keyword>
<dbReference type="AlphaFoldDB" id="C1GC86"/>
<reference evidence="4 5" key="1">
    <citation type="journal article" date="2011" name="PLoS Genet.">
        <title>Comparative genomic analysis of human fungal pathogens causing paracoccidioidomycosis.</title>
        <authorList>
            <person name="Desjardins C.A."/>
            <person name="Champion M.D."/>
            <person name="Holder J.W."/>
            <person name="Muszewska A."/>
            <person name="Goldberg J."/>
            <person name="Bailao A.M."/>
            <person name="Brigido M.M."/>
            <person name="Ferreira M.E."/>
            <person name="Garcia A.M."/>
            <person name="Grynberg M."/>
            <person name="Gujja S."/>
            <person name="Heiman D.I."/>
            <person name="Henn M.R."/>
            <person name="Kodira C.D."/>
            <person name="Leon-Narvaez H."/>
            <person name="Longo L.V."/>
            <person name="Ma L.J."/>
            <person name="Malavazi I."/>
            <person name="Matsuo A.L."/>
            <person name="Morais F.V."/>
            <person name="Pereira M."/>
            <person name="Rodriguez-Brito S."/>
            <person name="Sakthikumar S."/>
            <person name="Salem-Izacc S.M."/>
            <person name="Sykes S.M."/>
            <person name="Teixeira M.M."/>
            <person name="Vallejo M.C."/>
            <person name="Walter M.E."/>
            <person name="Yandava C."/>
            <person name="Young S."/>
            <person name="Zeng Q."/>
            <person name="Zucker J."/>
            <person name="Felipe M.S."/>
            <person name="Goldman G.H."/>
            <person name="Haas B.J."/>
            <person name="McEwen J.G."/>
            <person name="Nino-Vega G."/>
            <person name="Puccia R."/>
            <person name="San-Blas G."/>
            <person name="Soares C.M."/>
            <person name="Birren B.W."/>
            <person name="Cuomo C.A."/>
        </authorList>
    </citation>
    <scope>NUCLEOTIDE SEQUENCE [LARGE SCALE GENOMIC DNA]</scope>
    <source>
        <strain evidence="4 5">Pb18</strain>
    </source>
</reference>
<dbReference type="InterPro" id="IPR057495">
    <property type="entry name" value="AAA_lid_BCS1"/>
</dbReference>
<accession>C1GC86</accession>
<dbReference type="HOGENOM" id="CLU_2606670_0_0_1"/>
<evidence type="ECO:0000259" key="3">
    <source>
        <dbReference type="Pfam" id="PF25426"/>
    </source>
</evidence>
<evidence type="ECO:0000256" key="2">
    <source>
        <dbReference type="ARBA" id="ARBA00022840"/>
    </source>
</evidence>
<gene>
    <name evidence="4" type="ORF">PADG_04608</name>
</gene>
<dbReference type="VEuPathDB" id="FungiDB:PADG_04608"/>
<keyword evidence="1" id="KW-0547">Nucleotide-binding</keyword>
<dbReference type="EMBL" id="KN275961">
    <property type="protein sequence ID" value="EEH48529.2"/>
    <property type="molecule type" value="Genomic_DNA"/>
</dbReference>
<name>C1GC86_PARBD</name>
<proteinExistence type="predicted"/>
<evidence type="ECO:0000313" key="5">
    <source>
        <dbReference type="Proteomes" id="UP000001628"/>
    </source>
</evidence>
<evidence type="ECO:0000256" key="1">
    <source>
        <dbReference type="ARBA" id="ARBA00022741"/>
    </source>
</evidence>
<evidence type="ECO:0000313" key="4">
    <source>
        <dbReference type="EMBL" id="EEH48529.2"/>
    </source>
</evidence>
<sequence>MEITGDIVTCPPKNDKPGIRHSFDLAVSTHLKEDIEMIGQPVTAFALKIPEDVFSPAAIQSFLLEHRQSPVDAVAKAEE</sequence>
<organism evidence="4 5">
    <name type="scientific">Paracoccidioides brasiliensis (strain Pb18)</name>
    <dbReference type="NCBI Taxonomy" id="502780"/>
    <lineage>
        <taxon>Eukaryota</taxon>
        <taxon>Fungi</taxon>
        <taxon>Dikarya</taxon>
        <taxon>Ascomycota</taxon>
        <taxon>Pezizomycotina</taxon>
        <taxon>Eurotiomycetes</taxon>
        <taxon>Eurotiomycetidae</taxon>
        <taxon>Onygenales</taxon>
        <taxon>Ajellomycetaceae</taxon>
        <taxon>Paracoccidioides</taxon>
    </lineage>
</organism>
<feature type="domain" description="Mitochondrial chaperone BCS1-like ATPase lid" evidence="3">
    <location>
        <begin position="42"/>
        <end position="79"/>
    </location>
</feature>
<dbReference type="GO" id="GO:0005524">
    <property type="term" value="F:ATP binding"/>
    <property type="evidence" value="ECO:0007669"/>
    <property type="project" value="UniProtKB-KW"/>
</dbReference>
<dbReference type="RefSeq" id="XP_010760069.1">
    <property type="nucleotide sequence ID" value="XM_010761767.1"/>
</dbReference>